<dbReference type="InterPro" id="IPR036390">
    <property type="entry name" value="WH_DNA-bd_sf"/>
</dbReference>
<sequence length="173" mass="18861">MSDPSDARDATDDRHADALLAVEDRMGALSRRLQVVVKNAATAIDPSLPPAGFRLLRMIERCGSVQSSVAADMLGVDRSMISRQVRQLEELGLVETRSDPVDGRVRFLTLTEEGTRRMLEVNPTSRTIMYPLLTSWSVDELESFATQLGRLVTTIEEDGGVGMQPSAGGTDGR</sequence>
<reference evidence="5 6" key="1">
    <citation type="submission" date="2018-10" db="EMBL/GenBank/DDBJ databases">
        <authorList>
            <person name="Li J."/>
        </authorList>
    </citation>
    <scope>NUCLEOTIDE SEQUENCE [LARGE SCALE GENOMIC DNA]</scope>
    <source>
        <strain evidence="5 6">CCTCC AB209002</strain>
    </source>
</reference>
<dbReference type="AlphaFoldDB" id="A0A3L6ZTM8"/>
<gene>
    <name evidence="5" type="ORF">D9V29_08130</name>
</gene>
<keyword evidence="3" id="KW-0804">Transcription</keyword>
<dbReference type="SUPFAM" id="SSF46785">
    <property type="entry name" value="Winged helix' DNA-binding domain"/>
    <property type="match status" value="1"/>
</dbReference>
<dbReference type="GO" id="GO:0006950">
    <property type="term" value="P:response to stress"/>
    <property type="evidence" value="ECO:0007669"/>
    <property type="project" value="TreeGrafter"/>
</dbReference>
<dbReference type="Pfam" id="PF12802">
    <property type="entry name" value="MarR_2"/>
    <property type="match status" value="1"/>
</dbReference>
<dbReference type="Proteomes" id="UP000270299">
    <property type="component" value="Unassembled WGS sequence"/>
</dbReference>
<dbReference type="InterPro" id="IPR039422">
    <property type="entry name" value="MarR/SlyA-like"/>
</dbReference>
<dbReference type="Gene3D" id="1.10.10.10">
    <property type="entry name" value="Winged helix-like DNA-binding domain superfamily/Winged helix DNA-binding domain"/>
    <property type="match status" value="1"/>
</dbReference>
<keyword evidence="6" id="KW-1185">Reference proteome</keyword>
<evidence type="ECO:0000313" key="6">
    <source>
        <dbReference type="Proteomes" id="UP000270299"/>
    </source>
</evidence>
<comment type="caution">
    <text evidence="5">The sequence shown here is derived from an EMBL/GenBank/DDBJ whole genome shotgun (WGS) entry which is preliminary data.</text>
</comment>
<evidence type="ECO:0000256" key="1">
    <source>
        <dbReference type="ARBA" id="ARBA00023015"/>
    </source>
</evidence>
<name>A0A3L6ZTM8_9MICO</name>
<evidence type="ECO:0000313" key="5">
    <source>
        <dbReference type="EMBL" id="RLP71316.1"/>
    </source>
</evidence>
<organism evidence="5 6">
    <name type="scientific">Mycetocola manganoxydans</name>
    <dbReference type="NCBI Taxonomy" id="699879"/>
    <lineage>
        <taxon>Bacteria</taxon>
        <taxon>Bacillati</taxon>
        <taxon>Actinomycetota</taxon>
        <taxon>Actinomycetes</taxon>
        <taxon>Micrococcales</taxon>
        <taxon>Microbacteriaceae</taxon>
        <taxon>Mycetocola</taxon>
    </lineage>
</organism>
<keyword evidence="1" id="KW-0805">Transcription regulation</keyword>
<dbReference type="OrthoDB" id="9154853at2"/>
<accession>A0A3L6ZTM8</accession>
<dbReference type="GO" id="GO:0003677">
    <property type="term" value="F:DNA binding"/>
    <property type="evidence" value="ECO:0007669"/>
    <property type="project" value="UniProtKB-KW"/>
</dbReference>
<dbReference type="InterPro" id="IPR023187">
    <property type="entry name" value="Tscrpt_reg_MarR-type_CS"/>
</dbReference>
<evidence type="ECO:0000256" key="2">
    <source>
        <dbReference type="ARBA" id="ARBA00023125"/>
    </source>
</evidence>
<proteinExistence type="predicted"/>
<dbReference type="PANTHER" id="PTHR33164">
    <property type="entry name" value="TRANSCRIPTIONAL REGULATOR, MARR FAMILY"/>
    <property type="match status" value="1"/>
</dbReference>
<dbReference type="PRINTS" id="PR00598">
    <property type="entry name" value="HTHMARR"/>
</dbReference>
<dbReference type="RefSeq" id="WP_121672833.1">
    <property type="nucleotide sequence ID" value="NZ_BMXM01000004.1"/>
</dbReference>
<dbReference type="InterPro" id="IPR000835">
    <property type="entry name" value="HTH_MarR-typ"/>
</dbReference>
<evidence type="ECO:0000259" key="4">
    <source>
        <dbReference type="PROSITE" id="PS50995"/>
    </source>
</evidence>
<dbReference type="PROSITE" id="PS50995">
    <property type="entry name" value="HTH_MARR_2"/>
    <property type="match status" value="1"/>
</dbReference>
<feature type="domain" description="HTH marR-type" evidence="4">
    <location>
        <begin position="19"/>
        <end position="153"/>
    </location>
</feature>
<dbReference type="SMART" id="SM00347">
    <property type="entry name" value="HTH_MARR"/>
    <property type="match status" value="1"/>
</dbReference>
<dbReference type="PROSITE" id="PS01117">
    <property type="entry name" value="HTH_MARR_1"/>
    <property type="match status" value="1"/>
</dbReference>
<dbReference type="GO" id="GO:0003700">
    <property type="term" value="F:DNA-binding transcription factor activity"/>
    <property type="evidence" value="ECO:0007669"/>
    <property type="project" value="InterPro"/>
</dbReference>
<dbReference type="PANTHER" id="PTHR33164:SF57">
    <property type="entry name" value="MARR-FAMILY TRANSCRIPTIONAL REGULATOR"/>
    <property type="match status" value="1"/>
</dbReference>
<keyword evidence="2" id="KW-0238">DNA-binding</keyword>
<dbReference type="InterPro" id="IPR036388">
    <property type="entry name" value="WH-like_DNA-bd_sf"/>
</dbReference>
<protein>
    <submittedName>
        <fullName evidence="5">MarR family transcriptional regulator</fullName>
    </submittedName>
</protein>
<evidence type="ECO:0000256" key="3">
    <source>
        <dbReference type="ARBA" id="ARBA00023163"/>
    </source>
</evidence>
<dbReference type="EMBL" id="RCUV01000008">
    <property type="protein sequence ID" value="RLP71316.1"/>
    <property type="molecule type" value="Genomic_DNA"/>
</dbReference>